<gene>
    <name evidence="1" type="ORF">MM415B08768_0006</name>
</gene>
<name>A0A6M3LUZ5_9ZZZZ</name>
<organism evidence="1">
    <name type="scientific">viral metagenome</name>
    <dbReference type="NCBI Taxonomy" id="1070528"/>
    <lineage>
        <taxon>unclassified sequences</taxon>
        <taxon>metagenomes</taxon>
        <taxon>organismal metagenomes</taxon>
    </lineage>
</organism>
<reference evidence="1" key="1">
    <citation type="submission" date="2020-03" db="EMBL/GenBank/DDBJ databases">
        <title>The deep terrestrial virosphere.</title>
        <authorList>
            <person name="Holmfeldt K."/>
            <person name="Nilsson E."/>
            <person name="Simone D."/>
            <person name="Lopez-Fernandez M."/>
            <person name="Wu X."/>
            <person name="de Brujin I."/>
            <person name="Lundin D."/>
            <person name="Andersson A."/>
            <person name="Bertilsson S."/>
            <person name="Dopson M."/>
        </authorList>
    </citation>
    <scope>NUCLEOTIDE SEQUENCE</scope>
    <source>
        <strain evidence="1">MM415B08768</strain>
    </source>
</reference>
<accession>A0A6M3LUZ5</accession>
<protein>
    <submittedName>
        <fullName evidence="1">Uncharacterized protein</fullName>
    </submittedName>
</protein>
<sequence length="54" mass="6852">MKGNWRKYLPYLYICVCRNDFGMIYEYVGLTIKVWKWRFDFKLYDTMKRIAERE</sequence>
<proteinExistence type="predicted"/>
<evidence type="ECO:0000313" key="1">
    <source>
        <dbReference type="EMBL" id="QJA96415.1"/>
    </source>
</evidence>
<dbReference type="EMBL" id="MT143398">
    <property type="protein sequence ID" value="QJA96415.1"/>
    <property type="molecule type" value="Genomic_DNA"/>
</dbReference>
<dbReference type="AlphaFoldDB" id="A0A6M3LUZ5"/>